<name>A0A9W9ZWU8_9CNID</name>
<organism evidence="1 2">
    <name type="scientific">Desmophyllum pertusum</name>
    <dbReference type="NCBI Taxonomy" id="174260"/>
    <lineage>
        <taxon>Eukaryota</taxon>
        <taxon>Metazoa</taxon>
        <taxon>Cnidaria</taxon>
        <taxon>Anthozoa</taxon>
        <taxon>Hexacorallia</taxon>
        <taxon>Scleractinia</taxon>
        <taxon>Caryophylliina</taxon>
        <taxon>Caryophylliidae</taxon>
        <taxon>Desmophyllum</taxon>
    </lineage>
</organism>
<evidence type="ECO:0000313" key="1">
    <source>
        <dbReference type="EMBL" id="KAJ7389356.1"/>
    </source>
</evidence>
<evidence type="ECO:0000313" key="2">
    <source>
        <dbReference type="Proteomes" id="UP001163046"/>
    </source>
</evidence>
<comment type="caution">
    <text evidence="1">The sequence shown here is derived from an EMBL/GenBank/DDBJ whole genome shotgun (WGS) entry which is preliminary data.</text>
</comment>
<dbReference type="Proteomes" id="UP001163046">
    <property type="component" value="Unassembled WGS sequence"/>
</dbReference>
<accession>A0A9W9ZWU8</accession>
<dbReference type="EMBL" id="MU825435">
    <property type="protein sequence ID" value="KAJ7389356.1"/>
    <property type="molecule type" value="Genomic_DNA"/>
</dbReference>
<dbReference type="AlphaFoldDB" id="A0A9W9ZWU8"/>
<keyword evidence="2" id="KW-1185">Reference proteome</keyword>
<protein>
    <submittedName>
        <fullName evidence="1">Uncharacterized protein</fullName>
    </submittedName>
</protein>
<proteinExistence type="predicted"/>
<reference evidence="1" key="1">
    <citation type="submission" date="2023-01" db="EMBL/GenBank/DDBJ databases">
        <title>Genome assembly of the deep-sea coral Lophelia pertusa.</title>
        <authorList>
            <person name="Herrera S."/>
            <person name="Cordes E."/>
        </authorList>
    </citation>
    <scope>NUCLEOTIDE SEQUENCE</scope>
    <source>
        <strain evidence="1">USNM1676648</strain>
        <tissue evidence="1">Polyp</tissue>
    </source>
</reference>
<gene>
    <name evidence="1" type="ORF">OS493_032213</name>
</gene>
<sequence length="188" mass="21498">MKTVGTELKSAVTKVETCSSRGEDFLALPKSYQIFLSILNTKKGFLKSVREIATRINEVLAHLRNLPEYANKARKTADDIINFADRAQNYKSEIQKLDIRKQFGIDFDQRVRDVCNEFKTIAADTLNKIGSFDIVQEVDAFFNKEADKLIGKAVSKFRRIKEPIYEIQGELQEIKSIVRESDGSFNRP</sequence>